<accession>A0A0A9A5J2</accession>
<name>A0A0A9A5J2_ARUDO</name>
<dbReference type="EMBL" id="GBRH01253630">
    <property type="protein sequence ID" value="JAD44265.1"/>
    <property type="molecule type" value="Transcribed_RNA"/>
</dbReference>
<evidence type="ECO:0000313" key="1">
    <source>
        <dbReference type="EMBL" id="JAD44265.1"/>
    </source>
</evidence>
<organism evidence="1">
    <name type="scientific">Arundo donax</name>
    <name type="common">Giant reed</name>
    <name type="synonym">Donax arundinaceus</name>
    <dbReference type="NCBI Taxonomy" id="35708"/>
    <lineage>
        <taxon>Eukaryota</taxon>
        <taxon>Viridiplantae</taxon>
        <taxon>Streptophyta</taxon>
        <taxon>Embryophyta</taxon>
        <taxon>Tracheophyta</taxon>
        <taxon>Spermatophyta</taxon>
        <taxon>Magnoliopsida</taxon>
        <taxon>Liliopsida</taxon>
        <taxon>Poales</taxon>
        <taxon>Poaceae</taxon>
        <taxon>PACMAD clade</taxon>
        <taxon>Arundinoideae</taxon>
        <taxon>Arundineae</taxon>
        <taxon>Arundo</taxon>
    </lineage>
</organism>
<dbReference type="AlphaFoldDB" id="A0A0A9A5J2"/>
<protein>
    <submittedName>
        <fullName evidence="1">Uncharacterized protein</fullName>
    </submittedName>
</protein>
<reference evidence="1" key="2">
    <citation type="journal article" date="2015" name="Data Brief">
        <title>Shoot transcriptome of the giant reed, Arundo donax.</title>
        <authorList>
            <person name="Barrero R.A."/>
            <person name="Guerrero F.D."/>
            <person name="Moolhuijzen P."/>
            <person name="Goolsby J.A."/>
            <person name="Tidwell J."/>
            <person name="Bellgard S.E."/>
            <person name="Bellgard M.I."/>
        </authorList>
    </citation>
    <scope>NUCLEOTIDE SEQUENCE</scope>
    <source>
        <tissue evidence="1">Shoot tissue taken approximately 20 cm above the soil surface</tissue>
    </source>
</reference>
<sequence>MHKCVLNLQRSVLHESLTWSCWTELIKLHQ</sequence>
<reference evidence="1" key="1">
    <citation type="submission" date="2014-09" db="EMBL/GenBank/DDBJ databases">
        <authorList>
            <person name="Magalhaes I.L.F."/>
            <person name="Oliveira U."/>
            <person name="Santos F.R."/>
            <person name="Vidigal T.H.D.A."/>
            <person name="Brescovit A.D."/>
            <person name="Santos A.J."/>
        </authorList>
    </citation>
    <scope>NUCLEOTIDE SEQUENCE</scope>
    <source>
        <tissue evidence="1">Shoot tissue taken approximately 20 cm above the soil surface</tissue>
    </source>
</reference>
<proteinExistence type="predicted"/>